<dbReference type="GO" id="GO:0016020">
    <property type="term" value="C:membrane"/>
    <property type="evidence" value="ECO:0007669"/>
    <property type="project" value="InterPro"/>
</dbReference>
<keyword evidence="3" id="KW-0812">Transmembrane</keyword>
<evidence type="ECO:0000256" key="3">
    <source>
        <dbReference type="SAM" id="Phobius"/>
    </source>
</evidence>
<keyword evidence="2" id="KW-0677">Repeat</keyword>
<reference evidence="5" key="1">
    <citation type="submission" date="2013-02" db="EMBL/GenBank/DDBJ databases">
        <authorList>
            <person name="Hughes D."/>
        </authorList>
    </citation>
    <scope>NUCLEOTIDE SEQUENCE</scope>
    <source>
        <strain>Durham</strain>
        <strain evidence="5">NC isolate 2 -- Noor lab</strain>
    </source>
</reference>
<evidence type="ECO:0000256" key="2">
    <source>
        <dbReference type="ARBA" id="ARBA00022737"/>
    </source>
</evidence>
<dbReference type="HOGENOM" id="CLU_1462909_0_0_1"/>
<organism evidence="4 5">
    <name type="scientific">Megaselia scalaris</name>
    <name type="common">Humpbacked fly</name>
    <name type="synonym">Phora scalaris</name>
    <dbReference type="NCBI Taxonomy" id="36166"/>
    <lineage>
        <taxon>Eukaryota</taxon>
        <taxon>Metazoa</taxon>
        <taxon>Ecdysozoa</taxon>
        <taxon>Arthropoda</taxon>
        <taxon>Hexapoda</taxon>
        <taxon>Insecta</taxon>
        <taxon>Pterygota</taxon>
        <taxon>Neoptera</taxon>
        <taxon>Endopterygota</taxon>
        <taxon>Diptera</taxon>
        <taxon>Brachycera</taxon>
        <taxon>Muscomorpha</taxon>
        <taxon>Platypezoidea</taxon>
        <taxon>Phoridae</taxon>
        <taxon>Megaseliini</taxon>
        <taxon>Megaselia</taxon>
    </lineage>
</organism>
<dbReference type="PANTHER" id="PTHR19229:SF36">
    <property type="entry name" value="ATP-BINDING CASSETTE SUB-FAMILY A MEMBER 2"/>
    <property type="match status" value="1"/>
</dbReference>
<keyword evidence="1" id="KW-0813">Transport</keyword>
<sequence>MGAGEVKCYGTSFFLKKKFGSGYILTCVKTDMCDSSNVSRLLRKYIPNIQIQQEIGAELSYQLPDEYTSKFEDMLSDLEKHSSDLFLNGYGISNSSLEDVFMKMGAEVHDDTKENSRVISNLFGPEVAPLLKGYTLEWNQWKAMLLKKYIYSVKNWIIVAIQFIVPLIFVILTIEIEVSQSTYKL</sequence>
<keyword evidence="3" id="KW-1133">Transmembrane helix</keyword>
<dbReference type="GO" id="GO:0005319">
    <property type="term" value="F:lipid transporter activity"/>
    <property type="evidence" value="ECO:0007669"/>
    <property type="project" value="TreeGrafter"/>
</dbReference>
<protein>
    <submittedName>
        <fullName evidence="4">Uncharacterized protein</fullName>
    </submittedName>
</protein>
<evidence type="ECO:0000313" key="4">
    <source>
        <dbReference type="EnsemblMetazoa" id="MESCA000849-PA"/>
    </source>
</evidence>
<dbReference type="EMBL" id="CAQQ02391731">
    <property type="status" value="NOT_ANNOTATED_CDS"/>
    <property type="molecule type" value="Genomic_DNA"/>
</dbReference>
<reference evidence="4" key="2">
    <citation type="submission" date="2015-06" db="UniProtKB">
        <authorList>
            <consortium name="EnsemblMetazoa"/>
        </authorList>
    </citation>
    <scope>IDENTIFICATION</scope>
</reference>
<dbReference type="Proteomes" id="UP000015102">
    <property type="component" value="Unassembled WGS sequence"/>
</dbReference>
<dbReference type="GO" id="GO:0140359">
    <property type="term" value="F:ABC-type transporter activity"/>
    <property type="evidence" value="ECO:0007669"/>
    <property type="project" value="InterPro"/>
</dbReference>
<dbReference type="AlphaFoldDB" id="T1GC51"/>
<accession>T1GC51</accession>
<name>T1GC51_MEGSC</name>
<evidence type="ECO:0000313" key="5">
    <source>
        <dbReference type="Proteomes" id="UP000015102"/>
    </source>
</evidence>
<proteinExistence type="predicted"/>
<feature type="transmembrane region" description="Helical" evidence="3">
    <location>
        <begin position="156"/>
        <end position="176"/>
    </location>
</feature>
<dbReference type="EnsemblMetazoa" id="MESCA000849-RA">
    <property type="protein sequence ID" value="MESCA000849-PA"/>
    <property type="gene ID" value="MESCA000849"/>
</dbReference>
<evidence type="ECO:0000256" key="1">
    <source>
        <dbReference type="ARBA" id="ARBA00022448"/>
    </source>
</evidence>
<dbReference type="PANTHER" id="PTHR19229">
    <property type="entry name" value="ATP-BINDING CASSETTE TRANSPORTER SUBFAMILY A ABCA"/>
    <property type="match status" value="1"/>
</dbReference>
<dbReference type="STRING" id="36166.T1GC51"/>
<dbReference type="InterPro" id="IPR026082">
    <property type="entry name" value="ABCA"/>
</dbReference>
<keyword evidence="5" id="KW-1185">Reference proteome</keyword>
<dbReference type="OMA" id="FVILTIE"/>
<keyword evidence="3" id="KW-0472">Membrane</keyword>